<dbReference type="SMART" id="SM00088">
    <property type="entry name" value="PINT"/>
    <property type="match status" value="1"/>
</dbReference>
<reference evidence="4" key="1">
    <citation type="journal article" date="2020" name="Stud. Mycol.">
        <title>101 Dothideomycetes genomes: a test case for predicting lifestyles and emergence of pathogens.</title>
        <authorList>
            <person name="Haridas S."/>
            <person name="Albert R."/>
            <person name="Binder M."/>
            <person name="Bloem J."/>
            <person name="Labutti K."/>
            <person name="Salamov A."/>
            <person name="Andreopoulos B."/>
            <person name="Baker S."/>
            <person name="Barry K."/>
            <person name="Bills G."/>
            <person name="Bluhm B."/>
            <person name="Cannon C."/>
            <person name="Castanera R."/>
            <person name="Culley D."/>
            <person name="Daum C."/>
            <person name="Ezra D."/>
            <person name="Gonzalez J."/>
            <person name="Henrissat B."/>
            <person name="Kuo A."/>
            <person name="Liang C."/>
            <person name="Lipzen A."/>
            <person name="Lutzoni F."/>
            <person name="Magnuson J."/>
            <person name="Mondo S."/>
            <person name="Nolan M."/>
            <person name="Ohm R."/>
            <person name="Pangilinan J."/>
            <person name="Park H.-J."/>
            <person name="Ramirez L."/>
            <person name="Alfaro M."/>
            <person name="Sun H."/>
            <person name="Tritt A."/>
            <person name="Yoshinaga Y."/>
            <person name="Zwiers L.-H."/>
            <person name="Turgeon B."/>
            <person name="Goodwin S."/>
            <person name="Spatafora J."/>
            <person name="Crous P."/>
            <person name="Grigoriev I."/>
        </authorList>
    </citation>
    <scope>NUCLEOTIDE SEQUENCE</scope>
    <source>
        <strain evidence="4">CBS 262.69</strain>
    </source>
</reference>
<dbReference type="EMBL" id="ML996692">
    <property type="protein sequence ID" value="KAF2401697.1"/>
    <property type="molecule type" value="Genomic_DNA"/>
</dbReference>
<evidence type="ECO:0000259" key="3">
    <source>
        <dbReference type="PROSITE" id="PS50250"/>
    </source>
</evidence>
<evidence type="ECO:0000313" key="5">
    <source>
        <dbReference type="Proteomes" id="UP000799640"/>
    </source>
</evidence>
<keyword evidence="2" id="KW-0736">Signalosome</keyword>
<dbReference type="PROSITE" id="PS50250">
    <property type="entry name" value="PCI"/>
    <property type="match status" value="1"/>
</dbReference>
<organism evidence="4 5">
    <name type="scientific">Trichodelitschia bisporula</name>
    <dbReference type="NCBI Taxonomy" id="703511"/>
    <lineage>
        <taxon>Eukaryota</taxon>
        <taxon>Fungi</taxon>
        <taxon>Dikarya</taxon>
        <taxon>Ascomycota</taxon>
        <taxon>Pezizomycotina</taxon>
        <taxon>Dothideomycetes</taxon>
        <taxon>Dothideomycetes incertae sedis</taxon>
        <taxon>Phaeotrichales</taxon>
        <taxon>Phaeotrichaceae</taxon>
        <taxon>Trichodelitschia</taxon>
    </lineage>
</organism>
<dbReference type="InterPro" id="IPR045237">
    <property type="entry name" value="COPS7/eIF3m"/>
</dbReference>
<evidence type="ECO:0000313" key="4">
    <source>
        <dbReference type="EMBL" id="KAF2401697.1"/>
    </source>
</evidence>
<sequence>MEQQRALSALEPYLILSKNATTPRAAADLITQATSAPHVYVFAELLRTPTVQALRDSAGEWAVYYRVLELFAWGTWREYHDTPALPPLTEPQAHKLRLLTLLTLLSQPGSSTYPSLTTALRLADTRELEALLTSSIYAGLMSASLDAQGQRVIVHSLAPLRDLRPGALPQLREALKAWWDVCAGVIQDLETEGETVRQRAVEKGMRSARVEGLVGVRAGEGPMQGMEWEGEGRRGRRGLRVRAWA</sequence>
<protein>
    <recommendedName>
        <fullName evidence="3">PCI domain-containing protein</fullName>
    </recommendedName>
</protein>
<accession>A0A6G1I0U7</accession>
<dbReference type="Proteomes" id="UP000799640">
    <property type="component" value="Unassembled WGS sequence"/>
</dbReference>
<gene>
    <name evidence="4" type="ORF">EJ06DRAFT_507835</name>
</gene>
<proteinExistence type="inferred from homology"/>
<dbReference type="PANTHER" id="PTHR15350:SF5">
    <property type="entry name" value="COP9 SIGNALOSOME COMPLEX SUBUNIT 7"/>
    <property type="match status" value="1"/>
</dbReference>
<keyword evidence="5" id="KW-1185">Reference proteome</keyword>
<dbReference type="PANTHER" id="PTHR15350">
    <property type="entry name" value="COP9 SIGNALOSOME COMPLEX SUBUNIT 7/DENDRITIC CELL PROTEIN GA17"/>
    <property type="match status" value="1"/>
</dbReference>
<dbReference type="Pfam" id="PF22061">
    <property type="entry name" value="CSN7_HB_subdom"/>
    <property type="match status" value="1"/>
</dbReference>
<dbReference type="AlphaFoldDB" id="A0A6G1I0U7"/>
<comment type="similarity">
    <text evidence="1">Belongs to the CSN7/EIF3M family. CSN7 subfamily.</text>
</comment>
<feature type="domain" description="PCI" evidence="3">
    <location>
        <begin position="1"/>
        <end position="159"/>
    </location>
</feature>
<name>A0A6G1I0U7_9PEZI</name>
<dbReference type="OrthoDB" id="10265275at2759"/>
<evidence type="ECO:0000256" key="1">
    <source>
        <dbReference type="ARBA" id="ARBA00008482"/>
    </source>
</evidence>
<dbReference type="GO" id="GO:0008180">
    <property type="term" value="C:COP9 signalosome"/>
    <property type="evidence" value="ECO:0007669"/>
    <property type="project" value="UniProtKB-KW"/>
</dbReference>
<dbReference type="InterPro" id="IPR000717">
    <property type="entry name" value="PCI_dom"/>
</dbReference>
<evidence type="ECO:0000256" key="2">
    <source>
        <dbReference type="ARBA" id="ARBA00022790"/>
    </source>
</evidence>